<gene>
    <name evidence="1" type="ORF">NPIL_513401</name>
</gene>
<protein>
    <submittedName>
        <fullName evidence="1">Uncharacterized protein</fullName>
    </submittedName>
</protein>
<comment type="caution">
    <text evidence="1">The sequence shown here is derived from an EMBL/GenBank/DDBJ whole genome shotgun (WGS) entry which is preliminary data.</text>
</comment>
<sequence>MGLKKGGARSNHVNIYSTESRNALAPKTACLGAPESLDASRYLIQRSGTKPPLSGLVNWLTTEELGGLYRQIWRGRLTWELLQLVAPKT</sequence>
<proteinExistence type="predicted"/>
<evidence type="ECO:0000313" key="2">
    <source>
        <dbReference type="Proteomes" id="UP000887013"/>
    </source>
</evidence>
<accession>A0A8X6TXF8</accession>
<dbReference type="AlphaFoldDB" id="A0A8X6TXF8"/>
<dbReference type="EMBL" id="BMAW01018818">
    <property type="protein sequence ID" value="GFT60423.1"/>
    <property type="molecule type" value="Genomic_DNA"/>
</dbReference>
<dbReference type="Proteomes" id="UP000887013">
    <property type="component" value="Unassembled WGS sequence"/>
</dbReference>
<evidence type="ECO:0000313" key="1">
    <source>
        <dbReference type="EMBL" id="GFT60423.1"/>
    </source>
</evidence>
<reference evidence="1" key="1">
    <citation type="submission" date="2020-08" db="EMBL/GenBank/DDBJ databases">
        <title>Multicomponent nature underlies the extraordinary mechanical properties of spider dragline silk.</title>
        <authorList>
            <person name="Kono N."/>
            <person name="Nakamura H."/>
            <person name="Mori M."/>
            <person name="Yoshida Y."/>
            <person name="Ohtoshi R."/>
            <person name="Malay A.D."/>
            <person name="Moran D.A.P."/>
            <person name="Tomita M."/>
            <person name="Numata K."/>
            <person name="Arakawa K."/>
        </authorList>
    </citation>
    <scope>NUCLEOTIDE SEQUENCE</scope>
</reference>
<name>A0A8X6TXF8_NEPPI</name>
<keyword evidence="2" id="KW-1185">Reference proteome</keyword>
<organism evidence="1 2">
    <name type="scientific">Nephila pilipes</name>
    <name type="common">Giant wood spider</name>
    <name type="synonym">Nephila maculata</name>
    <dbReference type="NCBI Taxonomy" id="299642"/>
    <lineage>
        <taxon>Eukaryota</taxon>
        <taxon>Metazoa</taxon>
        <taxon>Ecdysozoa</taxon>
        <taxon>Arthropoda</taxon>
        <taxon>Chelicerata</taxon>
        <taxon>Arachnida</taxon>
        <taxon>Araneae</taxon>
        <taxon>Araneomorphae</taxon>
        <taxon>Entelegynae</taxon>
        <taxon>Araneoidea</taxon>
        <taxon>Nephilidae</taxon>
        <taxon>Nephila</taxon>
    </lineage>
</organism>